<keyword evidence="4 6" id="KW-1133">Transmembrane helix</keyword>
<evidence type="ECO:0000256" key="5">
    <source>
        <dbReference type="ARBA" id="ARBA00023136"/>
    </source>
</evidence>
<feature type="transmembrane region" description="Helical" evidence="6">
    <location>
        <begin position="211"/>
        <end position="234"/>
    </location>
</feature>
<reference evidence="8" key="1">
    <citation type="submission" date="2015-06" db="EMBL/GenBank/DDBJ databases">
        <authorList>
            <person name="Nguyen H."/>
        </authorList>
    </citation>
    <scope>NUCLEOTIDE SEQUENCE</scope>
    <source>
        <strain evidence="8">DAOM 180753</strain>
    </source>
</reference>
<feature type="transmembrane region" description="Helical" evidence="6">
    <location>
        <begin position="116"/>
        <end position="135"/>
    </location>
</feature>
<evidence type="ECO:0000313" key="9">
    <source>
        <dbReference type="Proteomes" id="UP001227192"/>
    </source>
</evidence>
<reference evidence="8" key="2">
    <citation type="journal article" date="2016" name="Fungal Biol.">
        <title>Ochratoxin A production by Penicillium thymicola.</title>
        <authorList>
            <person name="Nguyen H.D.T."/>
            <person name="McMullin D.R."/>
            <person name="Ponomareva E."/>
            <person name="Riley R."/>
            <person name="Pomraning K.R."/>
            <person name="Baker S.E."/>
            <person name="Seifert K.A."/>
        </authorList>
    </citation>
    <scope>NUCLEOTIDE SEQUENCE</scope>
    <source>
        <strain evidence="8">DAOM 180753</strain>
    </source>
</reference>
<comment type="similarity">
    <text evidence="2">Belongs to the major facilitator superfamily. Sugar transporter (TC 2.A.1.1) family.</text>
</comment>
<evidence type="ECO:0000313" key="8">
    <source>
        <dbReference type="EMBL" id="KAJ9493028.1"/>
    </source>
</evidence>
<evidence type="ECO:0000259" key="7">
    <source>
        <dbReference type="PROSITE" id="PS50850"/>
    </source>
</evidence>
<dbReference type="InterPro" id="IPR005828">
    <property type="entry name" value="MFS_sugar_transport-like"/>
</dbReference>
<feature type="domain" description="Major facilitator superfamily (MFS) profile" evidence="7">
    <location>
        <begin position="61"/>
        <end position="513"/>
    </location>
</feature>
<sequence>MERVYWRTILEIAVEDVSQPQRRVSASYNATNPKRPSCLCTNIWTSVPFNMVVVRKQREENVAEPVLANLLTEDHTPWYKKPNLRRLYFILFLAYFGHATGEIVDGRPKYVIEENLKGFLGAAYSLGAIISLPFVPYVNQRVGRRWTIMFGSCVSLVGALIQGFSNGGIPSLLYLFRDISDGSQWPWSSLLGELGYPKERPILTSLFNSSYFIGQIIAAAVGLGTVTIASDWAWRIPSLLQIAPAMVQIVTVMFLPESPRYLISKDRYDEAFDILTKYHAEGDRNSIIVKAELAQIERTIKMELEESKQTWWDMFRTAGMRRRLFISAFLGLFTQWSGNTLISYYLSDLLNMVGITDGVIKSKINIGIACWGLVSGTTLALTAPRFKRRPMYLTCASCLLCVYIAWTISMQRFLATKAQSAAVATIFFIFAYSPAYNLGYNALTYTYLIELFPYMGRSRGLSWFQFYGRGATFFATYVNPVGLARIAWKWLLVYCCWLFFELVFIYFFFPETAGRTLEELSFMFEDKEKANEVAAAVHKQLDEDDEKKTATAHVEVEDAKNAV</sequence>
<proteinExistence type="inferred from homology"/>
<dbReference type="Proteomes" id="UP001227192">
    <property type="component" value="Unassembled WGS sequence"/>
</dbReference>
<dbReference type="GO" id="GO:0005351">
    <property type="term" value="F:carbohydrate:proton symporter activity"/>
    <property type="evidence" value="ECO:0007669"/>
    <property type="project" value="TreeGrafter"/>
</dbReference>
<feature type="transmembrane region" description="Helical" evidence="6">
    <location>
        <begin position="324"/>
        <end position="346"/>
    </location>
</feature>
<dbReference type="InterPro" id="IPR050360">
    <property type="entry name" value="MFS_Sugar_Transporters"/>
</dbReference>
<comment type="subcellular location">
    <subcellularLocation>
        <location evidence="1">Membrane</location>
        <topology evidence="1">Multi-pass membrane protein</topology>
    </subcellularLocation>
</comment>
<dbReference type="PROSITE" id="PS50850">
    <property type="entry name" value="MFS"/>
    <property type="match status" value="1"/>
</dbReference>
<organism evidence="8 9">
    <name type="scientific">Penicillium thymicola</name>
    <dbReference type="NCBI Taxonomy" id="293382"/>
    <lineage>
        <taxon>Eukaryota</taxon>
        <taxon>Fungi</taxon>
        <taxon>Dikarya</taxon>
        <taxon>Ascomycota</taxon>
        <taxon>Pezizomycotina</taxon>
        <taxon>Eurotiomycetes</taxon>
        <taxon>Eurotiomycetidae</taxon>
        <taxon>Eurotiales</taxon>
        <taxon>Aspergillaceae</taxon>
        <taxon>Penicillium</taxon>
    </lineage>
</organism>
<name>A0AAI9TTC1_PENTH</name>
<feature type="transmembrane region" description="Helical" evidence="6">
    <location>
        <begin position="87"/>
        <end position="104"/>
    </location>
</feature>
<evidence type="ECO:0000256" key="3">
    <source>
        <dbReference type="ARBA" id="ARBA00022692"/>
    </source>
</evidence>
<feature type="transmembrane region" description="Helical" evidence="6">
    <location>
        <begin position="366"/>
        <end position="384"/>
    </location>
</feature>
<dbReference type="PANTHER" id="PTHR48022:SF29">
    <property type="entry name" value="SUGAR TRANSPORTER, PUTATIVE (AFU_ORTHOLOGUE AFUA_6G14500)-RELATED"/>
    <property type="match status" value="1"/>
</dbReference>
<dbReference type="SUPFAM" id="SSF103473">
    <property type="entry name" value="MFS general substrate transporter"/>
    <property type="match status" value="1"/>
</dbReference>
<protein>
    <recommendedName>
        <fullName evidence="7">Major facilitator superfamily (MFS) profile domain-containing protein</fullName>
    </recommendedName>
</protein>
<keyword evidence="9" id="KW-1185">Reference proteome</keyword>
<feature type="transmembrane region" description="Helical" evidence="6">
    <location>
        <begin position="421"/>
        <end position="439"/>
    </location>
</feature>
<comment type="caution">
    <text evidence="8">The sequence shown here is derived from an EMBL/GenBank/DDBJ whole genome shotgun (WGS) entry which is preliminary data.</text>
</comment>
<dbReference type="PANTHER" id="PTHR48022">
    <property type="entry name" value="PLASTIDIC GLUCOSE TRANSPORTER 4"/>
    <property type="match status" value="1"/>
</dbReference>
<dbReference type="FunFam" id="1.20.1250.20:FF:000117">
    <property type="entry name" value="MFS hexose transporter"/>
    <property type="match status" value="1"/>
</dbReference>
<feature type="transmembrane region" description="Helical" evidence="6">
    <location>
        <begin position="391"/>
        <end position="409"/>
    </location>
</feature>
<dbReference type="InterPro" id="IPR020846">
    <property type="entry name" value="MFS_dom"/>
</dbReference>
<evidence type="ECO:0000256" key="6">
    <source>
        <dbReference type="SAM" id="Phobius"/>
    </source>
</evidence>
<dbReference type="AlphaFoldDB" id="A0AAI9TTC1"/>
<evidence type="ECO:0000256" key="1">
    <source>
        <dbReference type="ARBA" id="ARBA00004141"/>
    </source>
</evidence>
<keyword evidence="3 6" id="KW-0812">Transmembrane</keyword>
<evidence type="ECO:0000256" key="4">
    <source>
        <dbReference type="ARBA" id="ARBA00022989"/>
    </source>
</evidence>
<accession>A0AAI9TTC1</accession>
<feature type="transmembrane region" description="Helical" evidence="6">
    <location>
        <begin position="460"/>
        <end position="478"/>
    </location>
</feature>
<dbReference type="EMBL" id="LACB01000003">
    <property type="protein sequence ID" value="KAJ9493028.1"/>
    <property type="molecule type" value="Genomic_DNA"/>
</dbReference>
<keyword evidence="5 6" id="KW-0472">Membrane</keyword>
<gene>
    <name evidence="8" type="ORF">VN97_g204</name>
</gene>
<dbReference type="Gene3D" id="1.20.1250.20">
    <property type="entry name" value="MFS general substrate transporter like domains"/>
    <property type="match status" value="1"/>
</dbReference>
<dbReference type="InterPro" id="IPR036259">
    <property type="entry name" value="MFS_trans_sf"/>
</dbReference>
<dbReference type="GO" id="GO:0016020">
    <property type="term" value="C:membrane"/>
    <property type="evidence" value="ECO:0007669"/>
    <property type="project" value="UniProtKB-SubCell"/>
</dbReference>
<feature type="transmembrane region" description="Helical" evidence="6">
    <location>
        <begin position="490"/>
        <end position="509"/>
    </location>
</feature>
<dbReference type="Pfam" id="PF00083">
    <property type="entry name" value="Sugar_tr"/>
    <property type="match status" value="1"/>
</dbReference>
<evidence type="ECO:0000256" key="2">
    <source>
        <dbReference type="ARBA" id="ARBA00010992"/>
    </source>
</evidence>